<organism evidence="1 2">
    <name type="scientific">Flavobacterium hankyongi</name>
    <dbReference type="NCBI Taxonomy" id="1176532"/>
    <lineage>
        <taxon>Bacteria</taxon>
        <taxon>Pseudomonadati</taxon>
        <taxon>Bacteroidota</taxon>
        <taxon>Flavobacteriia</taxon>
        <taxon>Flavobacteriales</taxon>
        <taxon>Flavobacteriaceae</taxon>
        <taxon>Flavobacterium</taxon>
    </lineage>
</organism>
<gene>
    <name evidence="1" type="ORF">GCM10023230_21600</name>
</gene>
<evidence type="ECO:0000313" key="1">
    <source>
        <dbReference type="EMBL" id="GAA4771066.1"/>
    </source>
</evidence>
<reference evidence="2" key="1">
    <citation type="journal article" date="2019" name="Int. J. Syst. Evol. Microbiol.">
        <title>The Global Catalogue of Microorganisms (GCM) 10K type strain sequencing project: providing services to taxonomists for standard genome sequencing and annotation.</title>
        <authorList>
            <consortium name="The Broad Institute Genomics Platform"/>
            <consortium name="The Broad Institute Genome Sequencing Center for Infectious Disease"/>
            <person name="Wu L."/>
            <person name="Ma J."/>
        </authorList>
    </citation>
    <scope>NUCLEOTIDE SEQUENCE [LARGE SCALE GENOMIC DNA]</scope>
    <source>
        <strain evidence="2">JCM 18198</strain>
    </source>
</reference>
<sequence length="130" mass="15618">MVVKSQKKTCLNKIEYISQKESLVTSVININTTINDYELQKKIDNNQLKRVFFYSIKKEFRDYFVFFKTIKKEDGLYDFKILTSFFDANRSFNNYKIEHRKWSKEEIEKTIKGDIGLIFENDTIILKDCN</sequence>
<dbReference type="Proteomes" id="UP001500141">
    <property type="component" value="Unassembled WGS sequence"/>
</dbReference>
<protein>
    <submittedName>
        <fullName evidence="1">Uncharacterized protein</fullName>
    </submittedName>
</protein>
<name>A0ABP9A240_9FLAO</name>
<dbReference type="EMBL" id="BAABIP010000018">
    <property type="protein sequence ID" value="GAA4771066.1"/>
    <property type="molecule type" value="Genomic_DNA"/>
</dbReference>
<accession>A0ABP9A240</accession>
<comment type="caution">
    <text evidence="1">The sequence shown here is derived from an EMBL/GenBank/DDBJ whole genome shotgun (WGS) entry which is preliminary data.</text>
</comment>
<keyword evidence="2" id="KW-1185">Reference proteome</keyword>
<proteinExistence type="predicted"/>
<evidence type="ECO:0000313" key="2">
    <source>
        <dbReference type="Proteomes" id="UP001500141"/>
    </source>
</evidence>